<dbReference type="RefSeq" id="WP_188799105.1">
    <property type="nucleotide sequence ID" value="NZ_BMIZ01000001.1"/>
</dbReference>
<organism evidence="2 3">
    <name type="scientific">Dyella caseinilytica</name>
    <dbReference type="NCBI Taxonomy" id="1849581"/>
    <lineage>
        <taxon>Bacteria</taxon>
        <taxon>Pseudomonadati</taxon>
        <taxon>Pseudomonadota</taxon>
        <taxon>Gammaproteobacteria</taxon>
        <taxon>Lysobacterales</taxon>
        <taxon>Rhodanobacteraceae</taxon>
        <taxon>Dyella</taxon>
    </lineage>
</organism>
<accession>A0ABX7H0D4</accession>
<keyword evidence="3" id="KW-1185">Reference proteome</keyword>
<evidence type="ECO:0000256" key="1">
    <source>
        <dbReference type="ARBA" id="ARBA00006484"/>
    </source>
</evidence>
<evidence type="ECO:0000313" key="2">
    <source>
        <dbReference type="EMBL" id="QRN55539.1"/>
    </source>
</evidence>
<proteinExistence type="inferred from homology"/>
<dbReference type="Gene3D" id="3.40.50.720">
    <property type="entry name" value="NAD(P)-binding Rossmann-like Domain"/>
    <property type="match status" value="1"/>
</dbReference>
<sequence>MDLGIRGKKALICGASQGLGRACADTLAEEGVNLVLLARTQATLEKAADEIRQRYGVEVLALPCDVTSVQGRHDAIAACEDPDILITNASGPPTGDFRNFSLNDWEKAVNANMLAPVELIRMTVSGMMERGFGRVVNITSWAVKMPTDAYALSAAPRLGLTGFSSNVARAVASHNVTVNSLLPGVYDTDRSKSLLAAHAQHLGLSVEQLEKDQVQTIPAKRFGDPSEFGAACAFLCSVYAGYITGQNLLMDGGRYPGIF</sequence>
<dbReference type="Pfam" id="PF13561">
    <property type="entry name" value="adh_short_C2"/>
    <property type="match status" value="1"/>
</dbReference>
<dbReference type="SUPFAM" id="SSF51735">
    <property type="entry name" value="NAD(P)-binding Rossmann-fold domains"/>
    <property type="match status" value="1"/>
</dbReference>
<gene>
    <name evidence="2" type="ORF">ISN74_09555</name>
</gene>
<dbReference type="InterPro" id="IPR002347">
    <property type="entry name" value="SDR_fam"/>
</dbReference>
<dbReference type="InterPro" id="IPR050259">
    <property type="entry name" value="SDR"/>
</dbReference>
<evidence type="ECO:0000313" key="3">
    <source>
        <dbReference type="Proteomes" id="UP000663181"/>
    </source>
</evidence>
<dbReference type="PRINTS" id="PR00081">
    <property type="entry name" value="GDHRDH"/>
</dbReference>
<protein>
    <submittedName>
        <fullName evidence="2">SDR family oxidoreductase</fullName>
    </submittedName>
</protein>
<dbReference type="PANTHER" id="PTHR42879:SF6">
    <property type="entry name" value="NADPH-DEPENDENT REDUCTASE BACG"/>
    <property type="match status" value="1"/>
</dbReference>
<dbReference type="EMBL" id="CP064030">
    <property type="protein sequence ID" value="QRN55539.1"/>
    <property type="molecule type" value="Genomic_DNA"/>
</dbReference>
<dbReference type="Proteomes" id="UP000663181">
    <property type="component" value="Chromosome"/>
</dbReference>
<dbReference type="CDD" id="cd05344">
    <property type="entry name" value="BKR_like_SDR_like"/>
    <property type="match status" value="1"/>
</dbReference>
<name>A0ABX7H0D4_9GAMM</name>
<dbReference type="InterPro" id="IPR036291">
    <property type="entry name" value="NAD(P)-bd_dom_sf"/>
</dbReference>
<dbReference type="PANTHER" id="PTHR42879">
    <property type="entry name" value="3-OXOACYL-(ACYL-CARRIER-PROTEIN) REDUCTASE"/>
    <property type="match status" value="1"/>
</dbReference>
<comment type="similarity">
    <text evidence="1">Belongs to the short-chain dehydrogenases/reductases (SDR) family.</text>
</comment>
<reference evidence="2 3" key="1">
    <citation type="submission" date="2020-10" db="EMBL/GenBank/DDBJ databases">
        <title>Phylogeny of dyella-like bacteria.</title>
        <authorList>
            <person name="Fu J."/>
        </authorList>
    </citation>
    <scope>NUCLEOTIDE SEQUENCE [LARGE SCALE GENOMIC DNA]</scope>
    <source>
        <strain evidence="2 3">DHOB09</strain>
    </source>
</reference>